<evidence type="ECO:0000313" key="3">
    <source>
        <dbReference type="Proteomes" id="UP001152759"/>
    </source>
</evidence>
<reference evidence="2" key="1">
    <citation type="submission" date="2021-12" db="EMBL/GenBank/DDBJ databases">
        <authorList>
            <person name="King R."/>
        </authorList>
    </citation>
    <scope>NUCLEOTIDE SEQUENCE</scope>
</reference>
<gene>
    <name evidence="2" type="ORF">BEMITA_LOCUS8722</name>
</gene>
<name>A0A9P0F6G1_BEMTA</name>
<evidence type="ECO:0000256" key="1">
    <source>
        <dbReference type="SAM" id="MobiDB-lite"/>
    </source>
</evidence>
<evidence type="ECO:0000313" key="2">
    <source>
        <dbReference type="EMBL" id="CAH0389949.1"/>
    </source>
</evidence>
<dbReference type="EMBL" id="OU963866">
    <property type="protein sequence ID" value="CAH0389949.1"/>
    <property type="molecule type" value="Genomic_DNA"/>
</dbReference>
<dbReference type="Proteomes" id="UP001152759">
    <property type="component" value="Chromosome 5"/>
</dbReference>
<keyword evidence="3" id="KW-1185">Reference proteome</keyword>
<feature type="compositionally biased region" description="Basic and acidic residues" evidence="1">
    <location>
        <begin position="151"/>
        <end position="164"/>
    </location>
</feature>
<organism evidence="2 3">
    <name type="scientific">Bemisia tabaci</name>
    <name type="common">Sweetpotato whitefly</name>
    <name type="synonym">Aleurodes tabaci</name>
    <dbReference type="NCBI Taxonomy" id="7038"/>
    <lineage>
        <taxon>Eukaryota</taxon>
        <taxon>Metazoa</taxon>
        <taxon>Ecdysozoa</taxon>
        <taxon>Arthropoda</taxon>
        <taxon>Hexapoda</taxon>
        <taxon>Insecta</taxon>
        <taxon>Pterygota</taxon>
        <taxon>Neoptera</taxon>
        <taxon>Paraneoptera</taxon>
        <taxon>Hemiptera</taxon>
        <taxon>Sternorrhyncha</taxon>
        <taxon>Aleyrodoidea</taxon>
        <taxon>Aleyrodidae</taxon>
        <taxon>Aleyrodinae</taxon>
        <taxon>Bemisia</taxon>
    </lineage>
</organism>
<feature type="region of interest" description="Disordered" evidence="1">
    <location>
        <begin position="113"/>
        <end position="173"/>
    </location>
</feature>
<protein>
    <submittedName>
        <fullName evidence="2">Uncharacterized protein</fullName>
    </submittedName>
</protein>
<proteinExistence type="predicted"/>
<feature type="compositionally biased region" description="Polar residues" evidence="1">
    <location>
        <begin position="124"/>
        <end position="135"/>
    </location>
</feature>
<sequence>MYSDFVQILVGEWGMTPSSAQLVEDNKIDLNLMKETSYSDFSDLVLLMPVGDKIRFKQGFERLHKNTPSNQNVSDANVSVDIQIDPEAEAALKDLLEASSSSSTQFSPNIIHVESAIPNPPPGTQETSENKTPPQVLTPRRSPRIQQQQLQREENKEKDKDGPRKNLFGTSSKQDDAELTLNSHYSLQILLLSDPKGKAVYHSYSHEKSLTTKQKAVLANLIISKELSESKNYTISSQRFLDLQKYLKRLFPTEDSDNWYTKYRVVNSLAQSARGRLLDVYYNIRKDLIKSQAVTSKRKRKSLSDEEVQATKPDCEALKFVKTQYKPLQTVTKHWEATFQLRLEEFNKKNIPIHEYFALYPVLGTSDGAKLLLNDFNRKYPNLVHSFFTNWPTFKRDFKGFVESNPESHNKKTCDKLGIDLNVADDDLADVYTLRLLAALLVKPLPKLTKEDCTEGFICCVKSEADAVLKGEQRREKLKLAGRRLQPFPIVVVDDTPAVIKSYALINQVLLVVDSPSAAIDMCFKTCFLLNANYPAESKVAWLFEQKYIYNHISEYDFFSAEERKLYKSFLEHKAQSIVA</sequence>
<accession>A0A9P0F6G1</accession>
<dbReference type="AlphaFoldDB" id="A0A9P0F6G1"/>